<evidence type="ECO:0000256" key="2">
    <source>
        <dbReference type="ARBA" id="ARBA00022803"/>
    </source>
</evidence>
<dbReference type="SUPFAM" id="SSF48452">
    <property type="entry name" value="TPR-like"/>
    <property type="match status" value="2"/>
</dbReference>
<name>A0A6J4U4J8_9SPHN</name>
<dbReference type="InterPro" id="IPR011990">
    <property type="entry name" value="TPR-like_helical_dom_sf"/>
</dbReference>
<sequence>MGRRIAALAAMSVLSGAAWAADKPVIAPAPAWVRPVPQPPAAAKADEAPFRVLLSDQQVALEPGRQTVYTDVALKIQTTQGLEAGNVSLPWRPDTDVLTVHKLVIRRGAETVDVLKSGQQFTVARREPNMERAMLDGVLTANIQPEGLQVGDVLEFAASVSSADPTLKAHAEHLGAAWNGVPIGRAHLRVQWPGDMPVRVRATPALPAITPVKSGDLNTVELTLDDVQPLAPPKGAPARYAIGRLVEFTGFRSWSDLGALMAPLYVKASAMPAAGPLRVEIDRIRRSSASPRARVEAALALVQDRVRYVALAMGTGGLVPADAEETWSRRYGDCKAKTALLLGLLRELGVEAEPVAVSTVFGDGLDQRLPMVGLFDHVLVRAVVSGRTYWLDGTRTGDNSLDRLKTPNFGWGLPLVPTRAALVRMVPAPLDAPTQVTTIRIDARAGLTVPAPATVEKLFRGDEALAVKLGLANLTGEARERGLREYWRDQYDFIDAEAVDASFDPKTGEQRLTLKGKARMDWKDGWYETDGVGIGYKADFSRDPGPHRDAPFAVAYPFYNKVVETILLPPGFDKASAGSKADVDRTVAGIHYRRNASVTRDTFTIEMTESSVAPEFPFAEAASAQATLRDLADSTVYLRRPAAYRPTEAEVTVAMSANPTTAEALFERGLMLMDRGRMDEAISDFNRADALKPKHVWTLANRGLARVWKGDEVGAARDLDAAAALDGRNPVLFRARGLLAARQNRPKDAVAAFATALEIEPANAFVLGHKALAERAAGNDDVSLRDAAAALKLNPKWPDLYLMRANIYRNRGARDQALAEADAMTAADPENTYAFVAAANVYSEFGRTDDAMRAYDRALAIKPEPYIYINRAMQWPRHEVAKKRNDFDAALRLDPTSGDALEAKARFLAETDDHAGAVAAYTAALKAHPDDPILLAERGVAYARKGDTAEAERDFAAARAKAVTAAALNAICWNKATAGVSLESALADCDGALKKSPDAPAILDSRGLVLLRLGRFDEAIATYDRALAKNPAMSTSLFGRAVARARKGDPRGSEADLKKALEANADVRDEFEGHGVRL</sequence>
<dbReference type="Gene3D" id="1.25.40.10">
    <property type="entry name" value="Tetratricopeptide repeat domain"/>
    <property type="match status" value="5"/>
</dbReference>
<evidence type="ECO:0000313" key="6">
    <source>
        <dbReference type="EMBL" id="CAA9540536.1"/>
    </source>
</evidence>
<dbReference type="Pfam" id="PF13432">
    <property type="entry name" value="TPR_16"/>
    <property type="match status" value="4"/>
</dbReference>
<dbReference type="EMBL" id="CADCVX010000666">
    <property type="protein sequence ID" value="CAA9540536.1"/>
    <property type="molecule type" value="Genomic_DNA"/>
</dbReference>
<dbReference type="PANTHER" id="PTHR44858">
    <property type="entry name" value="TETRATRICOPEPTIDE REPEAT PROTEIN 6"/>
    <property type="match status" value="1"/>
</dbReference>
<dbReference type="PANTHER" id="PTHR44858:SF1">
    <property type="entry name" value="UDP-N-ACETYLGLUCOSAMINE--PEPTIDE N-ACETYLGLUCOSAMINYLTRANSFERASE SPINDLY-RELATED"/>
    <property type="match status" value="1"/>
</dbReference>
<dbReference type="InterPro" id="IPR038765">
    <property type="entry name" value="Papain-like_cys_pep_sf"/>
</dbReference>
<gene>
    <name evidence="6" type="ORF">AVDCRST_MAG91-3816</name>
</gene>
<dbReference type="SMART" id="SM00028">
    <property type="entry name" value="TPR"/>
    <property type="match status" value="10"/>
</dbReference>
<feature type="chain" id="PRO_5026964116" description="DUF3857 domain-containing protein" evidence="4">
    <location>
        <begin position="21"/>
        <end position="1078"/>
    </location>
</feature>
<evidence type="ECO:0000256" key="3">
    <source>
        <dbReference type="PROSITE-ProRule" id="PRU00339"/>
    </source>
</evidence>
<reference evidence="6" key="1">
    <citation type="submission" date="2020-02" db="EMBL/GenBank/DDBJ databases">
        <authorList>
            <person name="Meier V. D."/>
        </authorList>
    </citation>
    <scope>NUCLEOTIDE SEQUENCE</scope>
    <source>
        <strain evidence="6">AVDCRST_MAG91</strain>
    </source>
</reference>
<feature type="repeat" description="TPR" evidence="3">
    <location>
        <begin position="1000"/>
        <end position="1033"/>
    </location>
</feature>
<dbReference type="Gene3D" id="3.10.620.30">
    <property type="match status" value="1"/>
</dbReference>
<proteinExistence type="predicted"/>
<evidence type="ECO:0000256" key="4">
    <source>
        <dbReference type="SAM" id="SignalP"/>
    </source>
</evidence>
<feature type="domain" description="DUF3857" evidence="5">
    <location>
        <begin position="63"/>
        <end position="229"/>
    </location>
</feature>
<evidence type="ECO:0000256" key="1">
    <source>
        <dbReference type="ARBA" id="ARBA00022737"/>
    </source>
</evidence>
<dbReference type="InterPro" id="IPR024618">
    <property type="entry name" value="DUF3857"/>
</dbReference>
<feature type="repeat" description="TPR" evidence="3">
    <location>
        <begin position="662"/>
        <end position="695"/>
    </location>
</feature>
<feature type="repeat" description="TPR" evidence="3">
    <location>
        <begin position="730"/>
        <end position="763"/>
    </location>
</feature>
<dbReference type="AlphaFoldDB" id="A0A6J4U4J8"/>
<organism evidence="6">
    <name type="scientific">uncultured Sphingomonadaceae bacterium</name>
    <dbReference type="NCBI Taxonomy" id="169976"/>
    <lineage>
        <taxon>Bacteria</taxon>
        <taxon>Pseudomonadati</taxon>
        <taxon>Pseudomonadota</taxon>
        <taxon>Alphaproteobacteria</taxon>
        <taxon>Sphingomonadales</taxon>
        <taxon>Sphingomonadaceae</taxon>
        <taxon>environmental samples</taxon>
    </lineage>
</organism>
<keyword evidence="4" id="KW-0732">Signal</keyword>
<accession>A0A6J4U4J8</accession>
<feature type="repeat" description="TPR" evidence="3">
    <location>
        <begin position="832"/>
        <end position="865"/>
    </location>
</feature>
<dbReference type="Pfam" id="PF12969">
    <property type="entry name" value="DUF3857"/>
    <property type="match status" value="1"/>
</dbReference>
<dbReference type="InterPro" id="IPR019734">
    <property type="entry name" value="TPR_rpt"/>
</dbReference>
<keyword evidence="2 3" id="KW-0802">TPR repeat</keyword>
<protein>
    <recommendedName>
        <fullName evidence="5">DUF3857 domain-containing protein</fullName>
    </recommendedName>
</protein>
<keyword evidence="1" id="KW-0677">Repeat</keyword>
<dbReference type="InterPro" id="IPR050498">
    <property type="entry name" value="Ycf3"/>
</dbReference>
<dbReference type="PROSITE" id="PS50005">
    <property type="entry name" value="TPR"/>
    <property type="match status" value="4"/>
</dbReference>
<dbReference type="Gene3D" id="2.60.40.3140">
    <property type="match status" value="1"/>
</dbReference>
<evidence type="ECO:0000259" key="5">
    <source>
        <dbReference type="Pfam" id="PF12969"/>
    </source>
</evidence>
<feature type="signal peptide" evidence="4">
    <location>
        <begin position="1"/>
        <end position="20"/>
    </location>
</feature>
<dbReference type="SUPFAM" id="SSF54001">
    <property type="entry name" value="Cysteine proteinases"/>
    <property type="match status" value="1"/>
</dbReference>